<keyword evidence="7" id="KW-1185">Reference proteome</keyword>
<dbReference type="PROSITE" id="PS50297">
    <property type="entry name" value="ANK_REP_REGION"/>
    <property type="match status" value="2"/>
</dbReference>
<dbReference type="STRING" id="2880.D7G8A8"/>
<evidence type="ECO:0000256" key="1">
    <source>
        <dbReference type="ARBA" id="ARBA00022737"/>
    </source>
</evidence>
<sequence>MMTASSVTARACTTGAPSLALLLLLLLGSERYTPSCLGFSLSVAPTSAVRSPAARPATAPVGRRGKSSSSCRVDVSCVPGRTCSALAAFGGGEGEGSSAGPSAGGSGDIFDALMAGDMDFITKYVEAGGDCSVQDSIGDTPLMLAVESELTPAVRMLIKEGGANANLASKTTGETPLMLAAYYGHTNLARVLVTEGDAELELRNNKGDTALSLACFWGNEDAVEYLLNAGADPNSRNDAGERPGDSFDSVFVPQVVENFFTADEDNERASAAGQEDIMFDDDDEEDIMFEELDEKDANLQEGDEKDVTVEDGEEKEPAGKEDASLAGEEGGDGEPEEEVLGPRENILQMLEEARAEATLEAK</sequence>
<feature type="repeat" description="ANK" evidence="3">
    <location>
        <begin position="172"/>
        <end position="196"/>
    </location>
</feature>
<dbReference type="SUPFAM" id="SSF48403">
    <property type="entry name" value="Ankyrin repeat"/>
    <property type="match status" value="1"/>
</dbReference>
<dbReference type="OrthoDB" id="104181at2759"/>
<keyword evidence="1" id="KW-0677">Repeat</keyword>
<dbReference type="PANTHER" id="PTHR24171:SF11">
    <property type="entry name" value="26S PROTEASOME NON-ATPASE REGULATORY SUBUNIT 10"/>
    <property type="match status" value="1"/>
</dbReference>
<feature type="compositionally biased region" description="Acidic residues" evidence="4">
    <location>
        <begin position="301"/>
        <end position="314"/>
    </location>
</feature>
<dbReference type="AlphaFoldDB" id="D7G8A8"/>
<dbReference type="Pfam" id="PF12796">
    <property type="entry name" value="Ank_2"/>
    <property type="match status" value="1"/>
</dbReference>
<dbReference type="InterPro" id="IPR002110">
    <property type="entry name" value="Ankyrin_rpt"/>
</dbReference>
<evidence type="ECO:0000256" key="4">
    <source>
        <dbReference type="SAM" id="MobiDB-lite"/>
    </source>
</evidence>
<dbReference type="EMBL" id="FN649758">
    <property type="protein sequence ID" value="CBJ27960.1"/>
    <property type="molecule type" value="Genomic_DNA"/>
</dbReference>
<reference evidence="6 7" key="1">
    <citation type="journal article" date="2010" name="Nature">
        <title>The Ectocarpus genome and the independent evolution of multicellularity in brown algae.</title>
        <authorList>
            <person name="Cock J.M."/>
            <person name="Sterck L."/>
            <person name="Rouze P."/>
            <person name="Scornet D."/>
            <person name="Allen A.E."/>
            <person name="Amoutzias G."/>
            <person name="Anthouard V."/>
            <person name="Artiguenave F."/>
            <person name="Aury J.M."/>
            <person name="Badger J.H."/>
            <person name="Beszteri B."/>
            <person name="Billiau K."/>
            <person name="Bonnet E."/>
            <person name="Bothwell J.H."/>
            <person name="Bowler C."/>
            <person name="Boyen C."/>
            <person name="Brownlee C."/>
            <person name="Carrano C.J."/>
            <person name="Charrier B."/>
            <person name="Cho G.Y."/>
            <person name="Coelho S.M."/>
            <person name="Collen J."/>
            <person name="Corre E."/>
            <person name="Da Silva C."/>
            <person name="Delage L."/>
            <person name="Delaroque N."/>
            <person name="Dittami S.M."/>
            <person name="Doulbeau S."/>
            <person name="Elias M."/>
            <person name="Farnham G."/>
            <person name="Gachon C.M."/>
            <person name="Gschloessl B."/>
            <person name="Heesch S."/>
            <person name="Jabbari K."/>
            <person name="Jubin C."/>
            <person name="Kawai H."/>
            <person name="Kimura K."/>
            <person name="Kloareg B."/>
            <person name="Kupper F.C."/>
            <person name="Lang D."/>
            <person name="Le Bail A."/>
            <person name="Leblanc C."/>
            <person name="Lerouge P."/>
            <person name="Lohr M."/>
            <person name="Lopez P.J."/>
            <person name="Martens C."/>
            <person name="Maumus F."/>
            <person name="Michel G."/>
            <person name="Miranda-Saavedra D."/>
            <person name="Morales J."/>
            <person name="Moreau H."/>
            <person name="Motomura T."/>
            <person name="Nagasato C."/>
            <person name="Napoli C.A."/>
            <person name="Nelson D.R."/>
            <person name="Nyvall-Collen P."/>
            <person name="Peters A.F."/>
            <person name="Pommier C."/>
            <person name="Potin P."/>
            <person name="Poulain J."/>
            <person name="Quesneville H."/>
            <person name="Read B."/>
            <person name="Rensing S.A."/>
            <person name="Ritter A."/>
            <person name="Rousvoal S."/>
            <person name="Samanta M."/>
            <person name="Samson G."/>
            <person name="Schroeder D.C."/>
            <person name="Segurens B."/>
            <person name="Strittmatter M."/>
            <person name="Tonon T."/>
            <person name="Tregear J.W."/>
            <person name="Valentin K."/>
            <person name="von Dassow P."/>
            <person name="Yamagishi T."/>
            <person name="Van de Peer Y."/>
            <person name="Wincker P."/>
        </authorList>
    </citation>
    <scope>NUCLEOTIDE SEQUENCE [LARGE SCALE GENOMIC DNA]</scope>
    <source>
        <strain evidence="7">Ec32 / CCAP1310/4</strain>
    </source>
</reference>
<evidence type="ECO:0000313" key="6">
    <source>
        <dbReference type="EMBL" id="CBJ27960.1"/>
    </source>
</evidence>
<accession>D7G8A8</accession>
<organism evidence="6 7">
    <name type="scientific">Ectocarpus siliculosus</name>
    <name type="common">Brown alga</name>
    <name type="synonym">Conferva siliculosa</name>
    <dbReference type="NCBI Taxonomy" id="2880"/>
    <lineage>
        <taxon>Eukaryota</taxon>
        <taxon>Sar</taxon>
        <taxon>Stramenopiles</taxon>
        <taxon>Ochrophyta</taxon>
        <taxon>PX clade</taxon>
        <taxon>Phaeophyceae</taxon>
        <taxon>Ectocarpales</taxon>
        <taxon>Ectocarpaceae</taxon>
        <taxon>Ectocarpus</taxon>
    </lineage>
</organism>
<dbReference type="InParanoid" id="D7G8A8"/>
<protein>
    <submittedName>
        <fullName evidence="6">Ankyrin</fullName>
    </submittedName>
</protein>
<evidence type="ECO:0000313" key="7">
    <source>
        <dbReference type="Proteomes" id="UP000002630"/>
    </source>
</evidence>
<dbReference type="EMBL" id="FN649117">
    <property type="protein sequence ID" value="CBJ27960.1"/>
    <property type="molecule type" value="Genomic_DNA"/>
</dbReference>
<feature type="compositionally biased region" description="Acidic residues" evidence="4">
    <location>
        <begin position="329"/>
        <end position="339"/>
    </location>
</feature>
<keyword evidence="5" id="KW-0732">Signal</keyword>
<proteinExistence type="predicted"/>
<dbReference type="Proteomes" id="UP000002630">
    <property type="component" value="Linkage Group LG33"/>
</dbReference>
<name>D7G8A8_ECTSI</name>
<dbReference type="SMART" id="SM00248">
    <property type="entry name" value="ANK"/>
    <property type="match status" value="3"/>
</dbReference>
<dbReference type="PROSITE" id="PS50088">
    <property type="entry name" value="ANK_REPEAT"/>
    <property type="match status" value="2"/>
</dbReference>
<dbReference type="Gene3D" id="1.25.40.20">
    <property type="entry name" value="Ankyrin repeat-containing domain"/>
    <property type="match status" value="2"/>
</dbReference>
<dbReference type="PRINTS" id="PR01415">
    <property type="entry name" value="ANKYRIN"/>
</dbReference>
<dbReference type="PANTHER" id="PTHR24171">
    <property type="entry name" value="ANKYRIN REPEAT DOMAIN-CONTAINING PROTEIN 39-RELATED"/>
    <property type="match status" value="1"/>
</dbReference>
<evidence type="ECO:0000256" key="2">
    <source>
        <dbReference type="ARBA" id="ARBA00023043"/>
    </source>
</evidence>
<feature type="repeat" description="ANK" evidence="3">
    <location>
        <begin position="206"/>
        <end position="238"/>
    </location>
</feature>
<keyword evidence="2 3" id="KW-0040">ANK repeat</keyword>
<dbReference type="InterPro" id="IPR036770">
    <property type="entry name" value="Ankyrin_rpt-contain_sf"/>
</dbReference>
<evidence type="ECO:0000256" key="3">
    <source>
        <dbReference type="PROSITE-ProRule" id="PRU00023"/>
    </source>
</evidence>
<feature type="chain" id="PRO_5003096247" evidence="5">
    <location>
        <begin position="32"/>
        <end position="362"/>
    </location>
</feature>
<dbReference type="GO" id="GO:0085020">
    <property type="term" value="P:protein K6-linked ubiquitination"/>
    <property type="evidence" value="ECO:0007669"/>
    <property type="project" value="TreeGrafter"/>
</dbReference>
<feature type="signal peptide" evidence="5">
    <location>
        <begin position="1"/>
        <end position="31"/>
    </location>
</feature>
<evidence type="ECO:0000256" key="5">
    <source>
        <dbReference type="SAM" id="SignalP"/>
    </source>
</evidence>
<dbReference type="GO" id="GO:0004842">
    <property type="term" value="F:ubiquitin-protein transferase activity"/>
    <property type="evidence" value="ECO:0007669"/>
    <property type="project" value="TreeGrafter"/>
</dbReference>
<feature type="region of interest" description="Disordered" evidence="4">
    <location>
        <begin position="293"/>
        <end position="344"/>
    </location>
</feature>
<dbReference type="eggNOG" id="KOG0504">
    <property type="taxonomic scope" value="Eukaryota"/>
</dbReference>
<gene>
    <name evidence="6" type="ORF">Esi_0088_0029</name>
</gene>